<dbReference type="Gene3D" id="1.20.58.930">
    <property type="match status" value="1"/>
</dbReference>
<evidence type="ECO:0000313" key="19">
    <source>
        <dbReference type="EMBL" id="QTA87832.1"/>
    </source>
</evidence>
<dbReference type="InterPro" id="IPR029066">
    <property type="entry name" value="PLP-binding_barrel"/>
</dbReference>
<evidence type="ECO:0000256" key="7">
    <source>
        <dbReference type="ARBA" id="ARBA00022793"/>
    </source>
</evidence>
<evidence type="ECO:0000256" key="6">
    <source>
        <dbReference type="ARBA" id="ARBA00022723"/>
    </source>
</evidence>
<keyword evidence="7" id="KW-0210">Decarboxylase</keyword>
<sequence length="629" mass="70723">MPKWNISQSKKLYNIQNWGENFFDISKDGELTVSPRQEGSGVSLYEIAQDLTDRGFSLPILLRFPDILRQRVKRLCNAFAMAMEKENYHANYTLVYPIKVNQQRSVIETIVNTGQAGLEAGSKSEMMAILALSPPNGVVVICNGYKDREYVRMALIAQKMGLQPYIVVEKTSELKLIVQEADNLNVVPRLGIRVKLASVANGKWQDSGGAKSKFGLNAAQIIDVVNLLRQAGQINSLQLMHFHVGSQIPSIYDIQKILSEAGYFYAELRALGAPIRIVDVGGGLGVDYEGMLSSRPFSKNYTMEEYANNIIYQFKDTCNASDLPQPDIITETGRAITAHSSVLITNIVDIEPVSAVAAICPASDEDPEIIHDLWCQLNNINQASALEVYHNAMYWLNEMHVMFSYGVINLRQRAHAEHLFYSICLKISELLKKNLNSSAHYEALDKLNDNLADKYFANFSLFASAPDAWALGQLFPIVPLHRLNAYPDTRATLHDLTCDSDGRFKQYVHGFGTDTSLPVHSPVENEPYLIGIFLLGAYQEILGDMHNLFGTTHSVNVHITKDNNYTFTDTLKGDTVQKMLDYVNFNTVSILENFQKRLQFNRLNPEQRLACMRELETMLNGYTYLDDAD</sequence>
<feature type="active site" description="Proton donor" evidence="15">
    <location>
        <position position="498"/>
    </location>
</feature>
<dbReference type="InterPro" id="IPR022653">
    <property type="entry name" value="De-COase2_pyr-phos_BS"/>
</dbReference>
<dbReference type="Gene3D" id="3.20.20.10">
    <property type="entry name" value="Alanine racemase"/>
    <property type="match status" value="1"/>
</dbReference>
<dbReference type="GO" id="GO:0033388">
    <property type="term" value="P:putrescine biosynthetic process from arginine"/>
    <property type="evidence" value="ECO:0007669"/>
    <property type="project" value="TreeGrafter"/>
</dbReference>
<dbReference type="Pfam" id="PF17810">
    <property type="entry name" value="Arg_decarb_HB"/>
    <property type="match status" value="1"/>
</dbReference>
<comment type="function">
    <text evidence="3">Catalyzes the biosynthesis of agmatine from arginine.</text>
</comment>
<evidence type="ECO:0000256" key="1">
    <source>
        <dbReference type="ARBA" id="ARBA00001933"/>
    </source>
</evidence>
<dbReference type="NCBIfam" id="TIGR01273">
    <property type="entry name" value="speA"/>
    <property type="match status" value="1"/>
</dbReference>
<dbReference type="SUPFAM" id="SSF51419">
    <property type="entry name" value="PLP-binding barrel"/>
    <property type="match status" value="1"/>
</dbReference>
<keyword evidence="10" id="KW-0745">Spermidine biosynthesis</keyword>
<proteinExistence type="inferred from homology"/>
<evidence type="ECO:0000256" key="12">
    <source>
        <dbReference type="ARBA" id="ARBA00023239"/>
    </source>
</evidence>
<feature type="domain" description="Arginine decarboxylase helical bundle" evidence="17">
    <location>
        <begin position="363"/>
        <end position="448"/>
    </location>
</feature>
<dbReference type="EMBL" id="CP061800">
    <property type="protein sequence ID" value="QTA87832.1"/>
    <property type="molecule type" value="Genomic_DNA"/>
</dbReference>
<evidence type="ECO:0000256" key="13">
    <source>
        <dbReference type="NCBIfam" id="TIGR01273"/>
    </source>
</evidence>
<dbReference type="PROSITE" id="PS00878">
    <property type="entry name" value="ODR_DC_2_1"/>
    <property type="match status" value="1"/>
</dbReference>
<keyword evidence="12" id="KW-0456">Lyase</keyword>
<keyword evidence="11" id="KW-0620">Polyamine biosynthesis</keyword>
<protein>
    <recommendedName>
        <fullName evidence="5 13">Arginine decarboxylase</fullName>
        <ecNumber evidence="5 13">4.1.1.19</ecNumber>
    </recommendedName>
</protein>
<gene>
    <name evidence="19" type="primary">speA</name>
    <name evidence="19" type="ORF">dnm_038690</name>
</gene>
<dbReference type="Gene3D" id="1.10.287.3440">
    <property type="match status" value="1"/>
</dbReference>
<dbReference type="CDD" id="cd06830">
    <property type="entry name" value="PLPDE_III_ADC"/>
    <property type="match status" value="1"/>
</dbReference>
<keyword evidence="6" id="KW-0479">Metal-binding</keyword>
<dbReference type="PIRSF" id="PIRSF001336">
    <property type="entry name" value="Arg_decrbxlase"/>
    <property type="match status" value="1"/>
</dbReference>
<organism evidence="19 20">
    <name type="scientific">Desulfonema magnum</name>
    <dbReference type="NCBI Taxonomy" id="45655"/>
    <lineage>
        <taxon>Bacteria</taxon>
        <taxon>Pseudomonadati</taxon>
        <taxon>Thermodesulfobacteriota</taxon>
        <taxon>Desulfobacteria</taxon>
        <taxon>Desulfobacterales</taxon>
        <taxon>Desulfococcaceae</taxon>
        <taxon>Desulfonema</taxon>
    </lineage>
</organism>
<dbReference type="AlphaFoldDB" id="A0A975BLK9"/>
<evidence type="ECO:0000256" key="9">
    <source>
        <dbReference type="ARBA" id="ARBA00022898"/>
    </source>
</evidence>
<dbReference type="EC" id="4.1.1.19" evidence="5 13"/>
<comment type="similarity">
    <text evidence="4">Belongs to the Orn/Lys/Arg decarboxylase class-II family. SpeA subfamily.</text>
</comment>
<dbReference type="PANTHER" id="PTHR43295">
    <property type="entry name" value="ARGININE DECARBOXYLASE"/>
    <property type="match status" value="1"/>
</dbReference>
<evidence type="ECO:0000256" key="3">
    <source>
        <dbReference type="ARBA" id="ARBA00002257"/>
    </source>
</evidence>
<evidence type="ECO:0000256" key="14">
    <source>
        <dbReference type="PIRSR" id="PIRSR001336-50"/>
    </source>
</evidence>
<evidence type="ECO:0000259" key="16">
    <source>
        <dbReference type="Pfam" id="PF02784"/>
    </source>
</evidence>
<evidence type="ECO:0000256" key="11">
    <source>
        <dbReference type="ARBA" id="ARBA00023115"/>
    </source>
</evidence>
<dbReference type="InterPro" id="IPR022644">
    <property type="entry name" value="De-COase2_N"/>
</dbReference>
<dbReference type="Proteomes" id="UP000663722">
    <property type="component" value="Chromosome"/>
</dbReference>
<evidence type="ECO:0000256" key="8">
    <source>
        <dbReference type="ARBA" id="ARBA00022842"/>
    </source>
</evidence>
<dbReference type="InterPro" id="IPR022657">
    <property type="entry name" value="De-COase2_CS"/>
</dbReference>
<keyword evidence="20" id="KW-1185">Reference proteome</keyword>
<dbReference type="KEGG" id="dmm:dnm_038690"/>
<feature type="modified residue" description="N6-(pyridoxal phosphate)lysine" evidence="14">
    <location>
        <position position="99"/>
    </location>
</feature>
<keyword evidence="8" id="KW-0460">Magnesium</keyword>
<evidence type="ECO:0000256" key="4">
    <source>
        <dbReference type="ARBA" id="ARBA00008357"/>
    </source>
</evidence>
<feature type="domain" description="Arginine decarboxylase C-terminal helical" evidence="18">
    <location>
        <begin position="576"/>
        <end position="625"/>
    </location>
</feature>
<dbReference type="InterPro" id="IPR000183">
    <property type="entry name" value="Orn/DAP/Arg_de-COase"/>
</dbReference>
<name>A0A975BLK9_9BACT</name>
<dbReference type="RefSeq" id="WP_207682859.1">
    <property type="nucleotide sequence ID" value="NZ_CP061800.1"/>
</dbReference>
<dbReference type="PROSITE" id="PS00879">
    <property type="entry name" value="ODR_DC_2_2"/>
    <property type="match status" value="1"/>
</dbReference>
<keyword evidence="9 14" id="KW-0663">Pyridoxal phosphate</keyword>
<dbReference type="GO" id="GO:0006527">
    <property type="term" value="P:L-arginine catabolic process"/>
    <property type="evidence" value="ECO:0007669"/>
    <property type="project" value="InterPro"/>
</dbReference>
<dbReference type="PANTHER" id="PTHR43295:SF9">
    <property type="entry name" value="BIOSYNTHETIC ARGININE DECARBOXYLASE"/>
    <property type="match status" value="1"/>
</dbReference>
<dbReference type="Pfam" id="PF02784">
    <property type="entry name" value="Orn_Arg_deC_N"/>
    <property type="match status" value="1"/>
</dbReference>
<dbReference type="PRINTS" id="PR01179">
    <property type="entry name" value="ODADCRBXLASE"/>
</dbReference>
<evidence type="ECO:0000256" key="5">
    <source>
        <dbReference type="ARBA" id="ARBA00012426"/>
    </source>
</evidence>
<comment type="cofactor">
    <cofactor evidence="1 14">
        <name>pyridoxal 5'-phosphate</name>
        <dbReference type="ChEBI" id="CHEBI:597326"/>
    </cofactor>
</comment>
<dbReference type="GO" id="GO:0008295">
    <property type="term" value="P:spermidine biosynthetic process"/>
    <property type="evidence" value="ECO:0007669"/>
    <property type="project" value="UniProtKB-UniRule"/>
</dbReference>
<evidence type="ECO:0000256" key="15">
    <source>
        <dbReference type="PIRSR" id="PIRSR600183-50"/>
    </source>
</evidence>
<accession>A0A975BLK9</accession>
<dbReference type="InterPro" id="IPR040634">
    <property type="entry name" value="Arg_decarb_HB"/>
</dbReference>
<evidence type="ECO:0000256" key="10">
    <source>
        <dbReference type="ARBA" id="ARBA00023066"/>
    </source>
</evidence>
<dbReference type="PRINTS" id="PR01180">
    <property type="entry name" value="ARGDCRBXLASE"/>
</dbReference>
<dbReference type="NCBIfam" id="NF003763">
    <property type="entry name" value="PRK05354.1"/>
    <property type="match status" value="1"/>
</dbReference>
<dbReference type="Gene3D" id="2.40.37.10">
    <property type="entry name" value="Lyase, Ornithine Decarboxylase, Chain A, domain 1"/>
    <property type="match status" value="1"/>
</dbReference>
<dbReference type="GO" id="GO:0008792">
    <property type="term" value="F:arginine decarboxylase activity"/>
    <property type="evidence" value="ECO:0007669"/>
    <property type="project" value="UniProtKB-UniRule"/>
</dbReference>
<comment type="cofactor">
    <cofactor evidence="2">
        <name>Mg(2+)</name>
        <dbReference type="ChEBI" id="CHEBI:18420"/>
    </cofactor>
</comment>
<dbReference type="InterPro" id="IPR009006">
    <property type="entry name" value="Ala_racemase/Decarboxylase_C"/>
</dbReference>
<dbReference type="InterPro" id="IPR041128">
    <property type="entry name" value="Arg_decarbox_C"/>
</dbReference>
<evidence type="ECO:0000259" key="17">
    <source>
        <dbReference type="Pfam" id="PF17810"/>
    </source>
</evidence>
<reference evidence="19" key="1">
    <citation type="journal article" date="2021" name="Microb. Physiol.">
        <title>Proteogenomic Insights into the Physiology of Marine, Sulfate-Reducing, Filamentous Desulfonema limicola and Desulfonema magnum.</title>
        <authorList>
            <person name="Schnaars V."/>
            <person name="Wohlbrand L."/>
            <person name="Scheve S."/>
            <person name="Hinrichs C."/>
            <person name="Reinhardt R."/>
            <person name="Rabus R."/>
        </authorList>
    </citation>
    <scope>NUCLEOTIDE SEQUENCE</scope>
    <source>
        <strain evidence="19">4be13</strain>
    </source>
</reference>
<evidence type="ECO:0000259" key="18">
    <source>
        <dbReference type="Pfam" id="PF17944"/>
    </source>
</evidence>
<feature type="domain" description="Orn/DAP/Arg decarboxylase 2 N-terminal" evidence="16">
    <location>
        <begin position="73"/>
        <end position="338"/>
    </location>
</feature>
<dbReference type="InterPro" id="IPR002985">
    <property type="entry name" value="Arg_decrbxlase"/>
</dbReference>
<dbReference type="Pfam" id="PF17944">
    <property type="entry name" value="Arg_decarbox_C"/>
    <property type="match status" value="1"/>
</dbReference>
<dbReference type="GO" id="GO:0046872">
    <property type="term" value="F:metal ion binding"/>
    <property type="evidence" value="ECO:0007669"/>
    <property type="project" value="UniProtKB-KW"/>
</dbReference>
<evidence type="ECO:0000313" key="20">
    <source>
        <dbReference type="Proteomes" id="UP000663722"/>
    </source>
</evidence>
<evidence type="ECO:0000256" key="2">
    <source>
        <dbReference type="ARBA" id="ARBA00001946"/>
    </source>
</evidence>